<dbReference type="Proteomes" id="UP000517252">
    <property type="component" value="Unassembled WGS sequence"/>
</dbReference>
<evidence type="ECO:0000256" key="8">
    <source>
        <dbReference type="ARBA" id="ARBA00023128"/>
    </source>
</evidence>
<dbReference type="GO" id="GO:0005634">
    <property type="term" value="C:nucleus"/>
    <property type="evidence" value="ECO:0007669"/>
    <property type="project" value="UniProtKB-SubCell"/>
</dbReference>
<dbReference type="GO" id="GO:0042276">
    <property type="term" value="P:error-prone translesion synthesis"/>
    <property type="evidence" value="ECO:0007669"/>
    <property type="project" value="TreeGrafter"/>
</dbReference>
<dbReference type="PANTHER" id="PTHR45873:SF1">
    <property type="entry name" value="DNA POLYMERASE ETA"/>
    <property type="match status" value="1"/>
</dbReference>
<evidence type="ECO:0000256" key="10">
    <source>
        <dbReference type="ARBA" id="ARBA00023242"/>
    </source>
</evidence>
<evidence type="ECO:0000256" key="7">
    <source>
        <dbReference type="ARBA" id="ARBA00022833"/>
    </source>
</evidence>
<gene>
    <name evidence="16" type="ORF">TASIC1_0002022300</name>
</gene>
<dbReference type="GO" id="GO:0035861">
    <property type="term" value="C:site of double-strand break"/>
    <property type="evidence" value="ECO:0007669"/>
    <property type="project" value="TreeGrafter"/>
</dbReference>
<evidence type="ECO:0000256" key="6">
    <source>
        <dbReference type="ARBA" id="ARBA00022771"/>
    </source>
</evidence>
<dbReference type="OrthoDB" id="5723at2759"/>
<dbReference type="GO" id="GO:0003684">
    <property type="term" value="F:damaged DNA binding"/>
    <property type="evidence" value="ECO:0007669"/>
    <property type="project" value="InterPro"/>
</dbReference>
<keyword evidence="4" id="KW-0479">Metal-binding</keyword>
<feature type="compositionally biased region" description="Polar residues" evidence="13">
    <location>
        <begin position="605"/>
        <end position="619"/>
    </location>
</feature>
<dbReference type="GO" id="GO:0005657">
    <property type="term" value="C:replication fork"/>
    <property type="evidence" value="ECO:0007669"/>
    <property type="project" value="UniProtKB-ARBA"/>
</dbReference>
<protein>
    <recommendedName>
        <fullName evidence="11">DNA polymerase eta</fullName>
    </recommendedName>
</protein>
<dbReference type="PROSITE" id="PS51907">
    <property type="entry name" value="ZF_UBZ3"/>
    <property type="match status" value="1"/>
</dbReference>
<feature type="region of interest" description="Disordered" evidence="13">
    <location>
        <begin position="594"/>
        <end position="705"/>
    </location>
</feature>
<dbReference type="GO" id="GO:0005739">
    <property type="term" value="C:mitochondrion"/>
    <property type="evidence" value="ECO:0007669"/>
    <property type="project" value="UniProtKB-SubCell"/>
</dbReference>
<dbReference type="Gene3D" id="3.30.1490.100">
    <property type="entry name" value="DNA polymerase, Y-family, little finger domain"/>
    <property type="match status" value="1"/>
</dbReference>
<keyword evidence="7" id="KW-0862">Zinc</keyword>
<name>A0A6V8QLE7_TRIAP</name>
<dbReference type="SUPFAM" id="SSF56672">
    <property type="entry name" value="DNA/RNA polymerases"/>
    <property type="match status" value="1"/>
</dbReference>
<keyword evidence="8" id="KW-0496">Mitochondrion</keyword>
<dbReference type="PROSITE" id="PS50173">
    <property type="entry name" value="UMUC"/>
    <property type="match status" value="1"/>
</dbReference>
<dbReference type="InterPro" id="IPR001126">
    <property type="entry name" value="UmuC"/>
</dbReference>
<dbReference type="InterPro" id="IPR052230">
    <property type="entry name" value="DNA_polymerase_eta"/>
</dbReference>
<dbReference type="SUPFAM" id="SSF100879">
    <property type="entry name" value="Lesion bypass DNA polymerase (Y-family), little finger domain"/>
    <property type="match status" value="1"/>
</dbReference>
<dbReference type="InterPro" id="IPR043502">
    <property type="entry name" value="DNA/RNA_pol_sf"/>
</dbReference>
<keyword evidence="10" id="KW-0539">Nucleus</keyword>
<dbReference type="InterPro" id="IPR036775">
    <property type="entry name" value="DNA_pol_Y-fam_lit_finger_sf"/>
</dbReference>
<dbReference type="Gene3D" id="1.10.150.20">
    <property type="entry name" value="5' to 3' exonuclease, C-terminal subdomain"/>
    <property type="match status" value="1"/>
</dbReference>
<evidence type="ECO:0000313" key="16">
    <source>
        <dbReference type="EMBL" id="GFP53039.1"/>
    </source>
</evidence>
<feature type="domain" description="UmuC" evidence="14">
    <location>
        <begin position="155"/>
        <end position="416"/>
    </location>
</feature>
<feature type="compositionally biased region" description="Polar residues" evidence="13">
    <location>
        <begin position="636"/>
        <end position="655"/>
    </location>
</feature>
<keyword evidence="3 16" id="KW-0808">Transferase</keyword>
<dbReference type="EMBL" id="BLZH01000002">
    <property type="protein sequence ID" value="GFP53039.1"/>
    <property type="molecule type" value="Genomic_DNA"/>
</dbReference>
<evidence type="ECO:0000256" key="13">
    <source>
        <dbReference type="SAM" id="MobiDB-lite"/>
    </source>
</evidence>
<dbReference type="GO" id="GO:0009314">
    <property type="term" value="P:response to radiation"/>
    <property type="evidence" value="ECO:0007669"/>
    <property type="project" value="TreeGrafter"/>
</dbReference>
<dbReference type="Gene3D" id="3.40.1170.60">
    <property type="match status" value="1"/>
</dbReference>
<dbReference type="GO" id="GO:0003887">
    <property type="term" value="F:DNA-directed DNA polymerase activity"/>
    <property type="evidence" value="ECO:0007669"/>
    <property type="project" value="TreeGrafter"/>
</dbReference>
<evidence type="ECO:0000313" key="17">
    <source>
        <dbReference type="Proteomes" id="UP000517252"/>
    </source>
</evidence>
<reference evidence="16 17" key="1">
    <citation type="submission" date="2020-07" db="EMBL/GenBank/DDBJ databases">
        <title>Trichoderma asperellum IC-1 whole genome shotgun sequence.</title>
        <authorList>
            <person name="Kanamasa S."/>
            <person name="Takahashi H."/>
        </authorList>
    </citation>
    <scope>NUCLEOTIDE SEQUENCE [LARGE SCALE GENOMIC DNA]</scope>
    <source>
        <strain evidence="16 17">IC-1</strain>
    </source>
</reference>
<dbReference type="InterPro" id="IPR013087">
    <property type="entry name" value="Znf_C2H2_type"/>
</dbReference>
<dbReference type="InterPro" id="IPR041298">
    <property type="entry name" value="UBZ3"/>
</dbReference>
<accession>A0A6V8QLE7</accession>
<evidence type="ECO:0000256" key="4">
    <source>
        <dbReference type="ARBA" id="ARBA00022723"/>
    </source>
</evidence>
<sequence>MASILPGRVTEERMMQIRAKSKLREKLVQVVEKTEEQLQIVHEQIDLLRQRRSEIDRQIITYDQRLRLRGEIQDSIAAREIEVEQLREQLAVAIHELNDYDDMIQTSARVATFMSSPSPGGGASSPLRDARRSRFTYRQLAQLSTYSVTTPLRVIAHIDLDAFYAQCEMVRLGIPEDKPLAVQQWQGLIAVNYPARTWGIGRHCNITEAKKLCPDLIVQHVATWREGDDKWAYRDDAAANIATDKVSLDPYRLQSRKILATIKESLPKDLQKVEKASVDEVFLDLSAQIHAELLRRFPELSSPPLSGDVSQHLPFPSAAALDWKNDNLIGLEEDEEVVDPDWDDVVILIGSEIVRRVRAQVREKLGYTCSAGIANNKLISKLGSAFKKPNEQTIIRSRAAMSFLTEIKVTKMRNLGGKLGDQVVSTFSTESIKELRDIPLDQFKAKLGDETAIWFYNTIRGIDHSEVNSRTQIKSMLSAKSFRPSVKSSEQATKWLRIFAGDIYCRLVEEGILEHKRWPRTINLYHRHAGQTRSKGCPIPTGKPLDEQALFILSKELLHQIAAEGDTWPCANLSLSVSGFEEGVKGNMGIGAFFKKRDETPPPLRSSNTTESENVATEQPSKKPRLDKRSIERFFSKQNTAGRQGSPHETQQLSIDEQLPEIADSSRVDQEQREAGMSEPETNASNHENSGPEDPPYPTDLTCPRCKASFDDEVSLQSHEDWHFAKDIQDSERVKLAFAEQPATSRSHGPKGSGPASKRGRPRSKREQGQSKLKFG</sequence>
<evidence type="ECO:0000256" key="1">
    <source>
        <dbReference type="ARBA" id="ARBA00004123"/>
    </source>
</evidence>
<dbReference type="Gene3D" id="3.30.70.270">
    <property type="match status" value="1"/>
</dbReference>
<feature type="domain" description="UBZ3-type" evidence="15">
    <location>
        <begin position="696"/>
        <end position="731"/>
    </location>
</feature>
<dbReference type="GO" id="GO:0006281">
    <property type="term" value="P:DNA repair"/>
    <property type="evidence" value="ECO:0007669"/>
    <property type="project" value="UniProtKB-KW"/>
</dbReference>
<dbReference type="Pfam" id="PF11799">
    <property type="entry name" value="IMS_C"/>
    <property type="match status" value="1"/>
</dbReference>
<proteinExistence type="predicted"/>
<dbReference type="InterPro" id="IPR043128">
    <property type="entry name" value="Rev_trsase/Diguanyl_cyclase"/>
</dbReference>
<evidence type="ECO:0000256" key="5">
    <source>
        <dbReference type="ARBA" id="ARBA00022763"/>
    </source>
</evidence>
<comment type="caution">
    <text evidence="16">The sequence shown here is derived from an EMBL/GenBank/DDBJ whole genome shotgun (WGS) entry which is preliminary data.</text>
</comment>
<evidence type="ECO:0000259" key="14">
    <source>
        <dbReference type="PROSITE" id="PS50173"/>
    </source>
</evidence>
<dbReference type="GO" id="GO:0070987">
    <property type="term" value="P:error-free translesion synthesis"/>
    <property type="evidence" value="ECO:0007669"/>
    <property type="project" value="UniProtKB-ARBA"/>
</dbReference>
<dbReference type="FunFam" id="1.10.150.20:FF:000014">
    <property type="entry name" value="Polymerase (DNA directed), eta"/>
    <property type="match status" value="1"/>
</dbReference>
<keyword evidence="6" id="KW-0863">Zinc-finger</keyword>
<keyword evidence="9" id="KW-0234">DNA repair</keyword>
<dbReference type="Pfam" id="PF18439">
    <property type="entry name" value="zf_UBZ"/>
    <property type="match status" value="1"/>
</dbReference>
<evidence type="ECO:0000256" key="9">
    <source>
        <dbReference type="ARBA" id="ARBA00023204"/>
    </source>
</evidence>
<organism evidence="16 17">
    <name type="scientific">Trichoderma asperellum</name>
    <name type="common">Filamentous fungus</name>
    <dbReference type="NCBI Taxonomy" id="101201"/>
    <lineage>
        <taxon>Eukaryota</taxon>
        <taxon>Fungi</taxon>
        <taxon>Dikarya</taxon>
        <taxon>Ascomycota</taxon>
        <taxon>Pezizomycotina</taxon>
        <taxon>Sordariomycetes</taxon>
        <taxon>Hypocreomycetidae</taxon>
        <taxon>Hypocreales</taxon>
        <taxon>Hypocreaceae</taxon>
        <taxon>Trichoderma</taxon>
    </lineage>
</organism>
<dbReference type="FunFam" id="3.40.1170.60:FF:000008">
    <property type="entry name" value="DNA polymerase eta subunit"/>
    <property type="match status" value="1"/>
</dbReference>
<keyword evidence="12" id="KW-0175">Coiled coil</keyword>
<evidence type="ECO:0000256" key="3">
    <source>
        <dbReference type="ARBA" id="ARBA00022679"/>
    </source>
</evidence>
<feature type="compositionally biased region" description="Basic and acidic residues" evidence="13">
    <location>
        <begin position="664"/>
        <end position="676"/>
    </location>
</feature>
<dbReference type="PROSITE" id="PS00028">
    <property type="entry name" value="ZINC_FINGER_C2H2_1"/>
    <property type="match status" value="1"/>
</dbReference>
<keyword evidence="5" id="KW-0227">DNA damage</keyword>
<evidence type="ECO:0000256" key="12">
    <source>
        <dbReference type="SAM" id="Coils"/>
    </source>
</evidence>
<dbReference type="Pfam" id="PF00817">
    <property type="entry name" value="IMS"/>
    <property type="match status" value="1"/>
</dbReference>
<dbReference type="GO" id="GO:0008270">
    <property type="term" value="F:zinc ion binding"/>
    <property type="evidence" value="ECO:0007669"/>
    <property type="project" value="UniProtKB-KW"/>
</dbReference>
<dbReference type="AlphaFoldDB" id="A0A6V8QLE7"/>
<feature type="coiled-coil region" evidence="12">
    <location>
        <begin position="24"/>
        <end position="51"/>
    </location>
</feature>
<dbReference type="InterPro" id="IPR017961">
    <property type="entry name" value="DNA_pol_Y-fam_little_finger"/>
</dbReference>
<evidence type="ECO:0000256" key="2">
    <source>
        <dbReference type="ARBA" id="ARBA00004173"/>
    </source>
</evidence>
<feature type="coiled-coil region" evidence="12">
    <location>
        <begin position="76"/>
        <end position="103"/>
    </location>
</feature>
<dbReference type="GO" id="GO:0007064">
    <property type="term" value="P:mitotic sister chromatid cohesion"/>
    <property type="evidence" value="ECO:0007669"/>
    <property type="project" value="UniProtKB-ARBA"/>
</dbReference>
<dbReference type="FunFam" id="3.30.1490.100:FF:000009">
    <property type="entry name" value="DNA polymerase eta subunit"/>
    <property type="match status" value="1"/>
</dbReference>
<dbReference type="Pfam" id="PF21704">
    <property type="entry name" value="POLH-Rev1_HhH"/>
    <property type="match status" value="1"/>
</dbReference>
<comment type="subcellular location">
    <subcellularLocation>
        <location evidence="2">Mitochondrion</location>
    </subcellularLocation>
    <subcellularLocation>
        <location evidence="1">Nucleus</location>
    </subcellularLocation>
</comment>
<feature type="compositionally biased region" description="Polar residues" evidence="13">
    <location>
        <begin position="680"/>
        <end position="689"/>
    </location>
</feature>
<feature type="region of interest" description="Disordered" evidence="13">
    <location>
        <begin position="735"/>
        <end position="776"/>
    </location>
</feature>
<evidence type="ECO:0000259" key="15">
    <source>
        <dbReference type="PROSITE" id="PS51907"/>
    </source>
</evidence>
<dbReference type="PANTHER" id="PTHR45873">
    <property type="entry name" value="DNA POLYMERASE ETA"/>
    <property type="match status" value="1"/>
</dbReference>
<evidence type="ECO:0000256" key="11">
    <source>
        <dbReference type="ARBA" id="ARBA00044975"/>
    </source>
</evidence>